<gene>
    <name evidence="3" type="ORF">E6H04_11010</name>
</gene>
<dbReference type="Gene3D" id="3.40.50.720">
    <property type="entry name" value="NAD(P)-binding Rossmann-like Domain"/>
    <property type="match status" value="1"/>
</dbReference>
<organism evidence="3 4">
    <name type="scientific">Candidatus Segetimicrobium genomatis</name>
    <dbReference type="NCBI Taxonomy" id="2569760"/>
    <lineage>
        <taxon>Bacteria</taxon>
        <taxon>Bacillati</taxon>
        <taxon>Candidatus Sysuimicrobiota</taxon>
        <taxon>Candidatus Sysuimicrobiia</taxon>
        <taxon>Candidatus Sysuimicrobiales</taxon>
        <taxon>Candidatus Segetimicrobiaceae</taxon>
        <taxon>Candidatus Segetimicrobium</taxon>
    </lineage>
</organism>
<proteinExistence type="inferred from homology"/>
<sequence>MEVVPPGLAIYAVGNGGVRQMTRALAVEWAPWNIQVNAIAPGSFLTEQTRGLLSDPDARAFRLRRIPQGRLGDAAGDLGGAAVYLASAASDYVTGHTLVVDGGTLAAY</sequence>
<feature type="non-terminal residue" evidence="3">
    <location>
        <position position="1"/>
    </location>
</feature>
<dbReference type="InterPro" id="IPR002347">
    <property type="entry name" value="SDR_fam"/>
</dbReference>
<dbReference type="PRINTS" id="PR00081">
    <property type="entry name" value="GDHRDH"/>
</dbReference>
<dbReference type="InterPro" id="IPR036291">
    <property type="entry name" value="NAD(P)-bd_dom_sf"/>
</dbReference>
<name>A0A537J7Y2_9BACT</name>
<dbReference type="Pfam" id="PF13561">
    <property type="entry name" value="adh_short_C2"/>
    <property type="match status" value="1"/>
</dbReference>
<reference evidence="3 4" key="1">
    <citation type="journal article" date="2019" name="Nat. Microbiol.">
        <title>Mediterranean grassland soil C-N compound turnover is dependent on rainfall and depth, and is mediated by genomically divergent microorganisms.</title>
        <authorList>
            <person name="Diamond S."/>
            <person name="Andeer P.F."/>
            <person name="Li Z."/>
            <person name="Crits-Christoph A."/>
            <person name="Burstein D."/>
            <person name="Anantharaman K."/>
            <person name="Lane K.R."/>
            <person name="Thomas B.C."/>
            <person name="Pan C."/>
            <person name="Northen T.R."/>
            <person name="Banfield J.F."/>
        </authorList>
    </citation>
    <scope>NUCLEOTIDE SEQUENCE [LARGE SCALE GENOMIC DNA]</scope>
    <source>
        <strain evidence="3">NP_7</strain>
    </source>
</reference>
<accession>A0A537J7Y2</accession>
<dbReference type="AlphaFoldDB" id="A0A537J7Y2"/>
<dbReference type="EMBL" id="VBAO01000307">
    <property type="protein sequence ID" value="TMI79176.1"/>
    <property type="molecule type" value="Genomic_DNA"/>
</dbReference>
<protein>
    <submittedName>
        <fullName evidence="3">SDR family oxidoreductase</fullName>
    </submittedName>
</protein>
<evidence type="ECO:0000313" key="3">
    <source>
        <dbReference type="EMBL" id="TMI79176.1"/>
    </source>
</evidence>
<dbReference type="SUPFAM" id="SSF51735">
    <property type="entry name" value="NAD(P)-binding Rossmann-fold domains"/>
    <property type="match status" value="1"/>
</dbReference>
<dbReference type="PANTHER" id="PTHR42760">
    <property type="entry name" value="SHORT-CHAIN DEHYDROGENASES/REDUCTASES FAMILY MEMBER"/>
    <property type="match status" value="1"/>
</dbReference>
<evidence type="ECO:0000313" key="4">
    <source>
        <dbReference type="Proteomes" id="UP000320048"/>
    </source>
</evidence>
<keyword evidence="2" id="KW-0560">Oxidoreductase</keyword>
<comment type="caution">
    <text evidence="3">The sequence shown here is derived from an EMBL/GenBank/DDBJ whole genome shotgun (WGS) entry which is preliminary data.</text>
</comment>
<evidence type="ECO:0000256" key="1">
    <source>
        <dbReference type="ARBA" id="ARBA00006484"/>
    </source>
</evidence>
<evidence type="ECO:0000256" key="2">
    <source>
        <dbReference type="ARBA" id="ARBA00023002"/>
    </source>
</evidence>
<dbReference type="PANTHER" id="PTHR42760:SF115">
    <property type="entry name" value="3-OXOACYL-[ACYL-CARRIER-PROTEIN] REDUCTASE FABG"/>
    <property type="match status" value="1"/>
</dbReference>
<dbReference type="Proteomes" id="UP000320048">
    <property type="component" value="Unassembled WGS sequence"/>
</dbReference>
<dbReference type="GO" id="GO:0016616">
    <property type="term" value="F:oxidoreductase activity, acting on the CH-OH group of donors, NAD or NADP as acceptor"/>
    <property type="evidence" value="ECO:0007669"/>
    <property type="project" value="TreeGrafter"/>
</dbReference>
<comment type="similarity">
    <text evidence="1">Belongs to the short-chain dehydrogenases/reductases (SDR) family.</text>
</comment>